<proteinExistence type="predicted"/>
<organism evidence="10 11">
    <name type="scientific">Anaeromyces robustus</name>
    <dbReference type="NCBI Taxonomy" id="1754192"/>
    <lineage>
        <taxon>Eukaryota</taxon>
        <taxon>Fungi</taxon>
        <taxon>Fungi incertae sedis</taxon>
        <taxon>Chytridiomycota</taxon>
        <taxon>Chytridiomycota incertae sedis</taxon>
        <taxon>Neocallimastigomycetes</taxon>
        <taxon>Neocallimastigales</taxon>
        <taxon>Neocallimastigaceae</taxon>
        <taxon>Anaeromyces</taxon>
    </lineage>
</organism>
<keyword evidence="11" id="KW-1185">Reference proteome</keyword>
<dbReference type="PANTHER" id="PTHR46613">
    <property type="entry name" value="RADIAL SPOKE HEAD 10 HOMOLOG B-RELATED"/>
    <property type="match status" value="1"/>
</dbReference>
<evidence type="ECO:0000256" key="5">
    <source>
        <dbReference type="ARBA" id="ARBA00022846"/>
    </source>
</evidence>
<name>A0A1Y1X5I0_9FUNG</name>
<dbReference type="SMART" id="SM00698">
    <property type="entry name" value="MORN"/>
    <property type="match status" value="8"/>
</dbReference>
<dbReference type="STRING" id="1754192.A0A1Y1X5I0"/>
<gene>
    <name evidence="10" type="ORF">BCR32DRAFT_204048</name>
</gene>
<evidence type="ECO:0000256" key="7">
    <source>
        <dbReference type="ARBA" id="ARBA00023212"/>
    </source>
</evidence>
<keyword evidence="9" id="KW-0472">Membrane</keyword>
<evidence type="ECO:0000256" key="4">
    <source>
        <dbReference type="ARBA" id="ARBA00022737"/>
    </source>
</evidence>
<accession>A0A1Y1X5I0</accession>
<comment type="subcellular location">
    <subcellularLocation>
        <location evidence="1">Cell projection</location>
        <location evidence="1">Cilium</location>
        <location evidence="1">Flagellum</location>
    </subcellularLocation>
    <subcellularLocation>
        <location evidence="2">Cytoplasm</location>
        <location evidence="2">Cytoskeleton</location>
        <location evidence="2">Cilium axoneme</location>
    </subcellularLocation>
</comment>
<dbReference type="Proteomes" id="UP000193944">
    <property type="component" value="Unassembled WGS sequence"/>
</dbReference>
<keyword evidence="3" id="KW-0963">Cytoplasm</keyword>
<keyword evidence="8" id="KW-0966">Cell projection</keyword>
<dbReference type="InterPro" id="IPR003409">
    <property type="entry name" value="MORN"/>
</dbReference>
<dbReference type="PANTHER" id="PTHR46613:SF1">
    <property type="entry name" value="RADIAL SPOKE HEAD 10 HOMOLOG B-RELATED"/>
    <property type="match status" value="1"/>
</dbReference>
<evidence type="ECO:0000256" key="8">
    <source>
        <dbReference type="ARBA" id="ARBA00023273"/>
    </source>
</evidence>
<reference evidence="10 11" key="1">
    <citation type="submission" date="2016-08" db="EMBL/GenBank/DDBJ databases">
        <title>A Parts List for Fungal Cellulosomes Revealed by Comparative Genomics.</title>
        <authorList>
            <consortium name="DOE Joint Genome Institute"/>
            <person name="Haitjema C.H."/>
            <person name="Gilmore S.P."/>
            <person name="Henske J.K."/>
            <person name="Solomon K.V."/>
            <person name="De Groot R."/>
            <person name="Kuo A."/>
            <person name="Mondo S.J."/>
            <person name="Salamov A.A."/>
            <person name="Labutti K."/>
            <person name="Zhao Z."/>
            <person name="Chiniquy J."/>
            <person name="Barry K."/>
            <person name="Brewer H.M."/>
            <person name="Purvine S.O."/>
            <person name="Wright A.T."/>
            <person name="Boxma B."/>
            <person name="Van Alen T."/>
            <person name="Hackstein J.H."/>
            <person name="Baker S.E."/>
            <person name="Grigoriev I.V."/>
            <person name="O'Malley M.A."/>
        </authorList>
    </citation>
    <scope>NUCLEOTIDE SEQUENCE [LARGE SCALE GENOMIC DNA]</scope>
    <source>
        <strain evidence="10 11">S4</strain>
    </source>
</reference>
<dbReference type="Pfam" id="PF02493">
    <property type="entry name" value="MORN"/>
    <property type="match status" value="8"/>
</dbReference>
<dbReference type="OrthoDB" id="294378at2759"/>
<evidence type="ECO:0008006" key="12">
    <source>
        <dbReference type="Google" id="ProtNLM"/>
    </source>
</evidence>
<keyword evidence="7" id="KW-0206">Cytoskeleton</keyword>
<dbReference type="GO" id="GO:0031514">
    <property type="term" value="C:motile cilium"/>
    <property type="evidence" value="ECO:0007669"/>
    <property type="project" value="UniProtKB-SubCell"/>
</dbReference>
<evidence type="ECO:0000256" key="1">
    <source>
        <dbReference type="ARBA" id="ARBA00004230"/>
    </source>
</evidence>
<evidence type="ECO:0000313" key="10">
    <source>
        <dbReference type="EMBL" id="ORX81071.1"/>
    </source>
</evidence>
<keyword evidence="4" id="KW-0677">Repeat</keyword>
<evidence type="ECO:0000256" key="6">
    <source>
        <dbReference type="ARBA" id="ARBA00023069"/>
    </source>
</evidence>
<dbReference type="SUPFAM" id="SSF82185">
    <property type="entry name" value="Histone H3 K4-specific methyltransferase SET7/9 N-terminal domain"/>
    <property type="match status" value="3"/>
</dbReference>
<keyword evidence="6" id="KW-0969">Cilium</keyword>
<reference evidence="10 11" key="2">
    <citation type="submission" date="2016-08" db="EMBL/GenBank/DDBJ databases">
        <title>Pervasive Adenine N6-methylation of Active Genes in Fungi.</title>
        <authorList>
            <consortium name="DOE Joint Genome Institute"/>
            <person name="Mondo S.J."/>
            <person name="Dannebaum R.O."/>
            <person name="Kuo R.C."/>
            <person name="Labutti K."/>
            <person name="Haridas S."/>
            <person name="Kuo A."/>
            <person name="Salamov A."/>
            <person name="Ahrendt S.R."/>
            <person name="Lipzen A."/>
            <person name="Sullivan W."/>
            <person name="Andreopoulos W.B."/>
            <person name="Clum A."/>
            <person name="Lindquist E."/>
            <person name="Daum C."/>
            <person name="Ramamoorthy G.K."/>
            <person name="Gryganskyi A."/>
            <person name="Culley D."/>
            <person name="Magnuson J.K."/>
            <person name="James T.Y."/>
            <person name="O'Malley M.A."/>
            <person name="Stajich J.E."/>
            <person name="Spatafora J.W."/>
            <person name="Visel A."/>
            <person name="Grigoriev I.V."/>
        </authorList>
    </citation>
    <scope>NUCLEOTIDE SEQUENCE [LARGE SCALE GENOMIC DNA]</scope>
    <source>
        <strain evidence="10 11">S4</strain>
    </source>
</reference>
<feature type="transmembrane region" description="Helical" evidence="9">
    <location>
        <begin position="537"/>
        <end position="566"/>
    </location>
</feature>
<keyword evidence="5" id="KW-0282">Flagellum</keyword>
<keyword evidence="9" id="KW-0812">Transmembrane</keyword>
<evidence type="ECO:0000256" key="2">
    <source>
        <dbReference type="ARBA" id="ARBA00004430"/>
    </source>
</evidence>
<keyword evidence="9" id="KW-1133">Transmembrane helix</keyword>
<dbReference type="AlphaFoldDB" id="A0A1Y1X5I0"/>
<evidence type="ECO:0000313" key="11">
    <source>
        <dbReference type="Proteomes" id="UP000193944"/>
    </source>
</evidence>
<comment type="caution">
    <text evidence="10">The sequence shown here is derived from an EMBL/GenBank/DDBJ whole genome shotgun (WGS) entry which is preliminary data.</text>
</comment>
<dbReference type="GO" id="GO:0005930">
    <property type="term" value="C:axoneme"/>
    <property type="evidence" value="ECO:0007669"/>
    <property type="project" value="UniProtKB-SubCell"/>
</dbReference>
<sequence length="567" mass="67622">MERSEVREARRQLFKRIPCQEGRGYIELFNGNKYYGEFKNNLMGGIGRYEWKNGLIYEGEFNNNSINGIGKYTWKNTDEYVGKIENFIRNGYGKYVNNELQKNYVGEWKDGKLNGYGILKYDPEGKSYYEGEWLDNKKHGKGKMVYSSGNVYTGDWKNNLKDGFGKMEFKDRNEEYIGFWKNNLPNGKGIYLWNLDSPLNCQYPIHNQYEGDWDNGKKWGHGIFRYSSGAIYDGEWFDNMKHGIGIYISEYGYIYDGTFKYDRTTEPFNYYNNDNQYFFDLSLIYEDETMRNEQLKSLNTIIIRYIFELNSIYLKYRNIQPNENTIYKNYSLSYLQLWKLLEDCEISKTTNNSLIEMNRKYARIFKGKKYLNYKFHELHNEDLRLTLHDFYEYLIHVSYLLYSNTEIPSINEEGIAVCFSHFIKTNLLPINANTIISSDSKNDQVTILGTLIYKEIKDKYGKIICDIYKDRAYYHKKSLKSSKGDQTLSMRDIIYILKDYEILDDEILTLKKIIKIFSIYFIPGIDEDGIFNFDYEVIYYICFITIIKIYNTIIIYLYMLIIYNYII</sequence>
<protein>
    <recommendedName>
        <fullName evidence="12">Histone H3 K4-specific methyltransferase SET7/9 N-terminal domain-containing protein</fullName>
    </recommendedName>
</protein>
<dbReference type="Gene3D" id="2.20.110.10">
    <property type="entry name" value="Histone H3 K4-specific methyltransferase SET7/9 N-terminal domain"/>
    <property type="match status" value="4"/>
</dbReference>
<dbReference type="EMBL" id="MCFG01000127">
    <property type="protein sequence ID" value="ORX81071.1"/>
    <property type="molecule type" value="Genomic_DNA"/>
</dbReference>
<evidence type="ECO:0000256" key="3">
    <source>
        <dbReference type="ARBA" id="ARBA00022490"/>
    </source>
</evidence>
<evidence type="ECO:0000256" key="9">
    <source>
        <dbReference type="SAM" id="Phobius"/>
    </source>
</evidence>